<gene>
    <name evidence="1" type="ORF">ED733_007190</name>
</gene>
<comment type="caution">
    <text evidence="1">The sequence shown here is derived from an EMBL/GenBank/DDBJ whole genome shotgun (WGS) entry which is preliminary data.</text>
</comment>
<accession>A0A5C6GCL7</accession>
<dbReference type="Proteomes" id="UP000317257">
    <property type="component" value="Unassembled WGS sequence"/>
</dbReference>
<proteinExistence type="predicted"/>
<organism evidence="1 2">
    <name type="scientific">Metarhizium rileyi (strain RCEF 4871)</name>
    <name type="common">Nomuraea rileyi</name>
    <dbReference type="NCBI Taxonomy" id="1649241"/>
    <lineage>
        <taxon>Eukaryota</taxon>
        <taxon>Fungi</taxon>
        <taxon>Dikarya</taxon>
        <taxon>Ascomycota</taxon>
        <taxon>Pezizomycotina</taxon>
        <taxon>Sordariomycetes</taxon>
        <taxon>Hypocreomycetidae</taxon>
        <taxon>Hypocreales</taxon>
        <taxon>Clavicipitaceae</taxon>
        <taxon>Metarhizium</taxon>
    </lineage>
</organism>
<name>A0A5C6GCL7_METRR</name>
<protein>
    <submittedName>
        <fullName evidence="1">Uncharacterized protein</fullName>
    </submittedName>
</protein>
<evidence type="ECO:0000313" key="2">
    <source>
        <dbReference type="Proteomes" id="UP000317257"/>
    </source>
</evidence>
<reference evidence="2" key="1">
    <citation type="submission" date="2018-12" db="EMBL/GenBank/DDBJ databases">
        <title>The complete genome of Metarhizium rileyi, a key fungal pathogen of Lepidoptera.</title>
        <authorList>
            <person name="Binneck E."/>
            <person name="Lastra C.C.L."/>
            <person name="Sosa-Gomez D.R."/>
        </authorList>
    </citation>
    <scope>NUCLEOTIDE SEQUENCE [LARGE SCALE GENOMIC DNA]</scope>
    <source>
        <strain evidence="2">Cep018-CH2</strain>
    </source>
</reference>
<sequence length="360" mass="39867">MTCIDERLRPSTRFSDEDGHQIVEIISSRALDWWDCLDSPPDIQILVTIFVPPVAFLDSLEIELAHLDVEISKGLVMGVVSSATIKSVSGNIKSPRTSEMDDDAGAPVPYLMQSRQFFIETVSGYIEGWFPLYDLLRISSELGHVDAQVSRKAADEELAKVVQPGVNTIDTKIKLKELLTSIVKRGKLGKNVAPRDYQVSISTRYGKIKADVVGTSYADIRSHYGELDINVHPLLSKKKEETTLKTRNVGGSTTVTVHEAVATAKRFGRRRTYSPSLSNFMALHSSIGGQLDLCYPATLKGKFFVKNMAHDNSVVGEDIEITEQRQDVWRLVTGKKGDGESCIEVYAMAGNVKLQFGKEE</sequence>
<dbReference type="EMBL" id="SBHS01000007">
    <property type="protein sequence ID" value="TWU75655.1"/>
    <property type="molecule type" value="Genomic_DNA"/>
</dbReference>
<dbReference type="AlphaFoldDB" id="A0A5C6GCL7"/>
<evidence type="ECO:0000313" key="1">
    <source>
        <dbReference type="EMBL" id="TWU75655.1"/>
    </source>
</evidence>